<keyword evidence="6 13" id="KW-0812">Transmembrane</keyword>
<feature type="compositionally biased region" description="Basic and acidic residues" evidence="12">
    <location>
        <begin position="69"/>
        <end position="98"/>
    </location>
</feature>
<dbReference type="InterPro" id="IPR012576">
    <property type="entry name" value="NDUFB3"/>
</dbReference>
<comment type="function">
    <text evidence="1">Accessory subunit of the mitochondrial membrane respiratory chain NADH dehydrogenase (Complex I), that is believed not to be involved in catalysis. Complex I functions in the transfer of electrons from NADH to the respiratory chain. The immediate electron acceptor for the enzyme is believed to be ubiquinone.</text>
</comment>
<protein>
    <recommendedName>
        <fullName evidence="16">NADH dehydrogenase [ubiquinone] 1 beta subcomplex subunit 3</fullName>
    </recommendedName>
</protein>
<keyword evidence="7" id="KW-0999">Mitochondrion inner membrane</keyword>
<dbReference type="GO" id="GO:0022900">
    <property type="term" value="P:electron transport chain"/>
    <property type="evidence" value="ECO:0007669"/>
    <property type="project" value="InterPro"/>
</dbReference>
<evidence type="ECO:0000256" key="10">
    <source>
        <dbReference type="ARBA" id="ARBA00023128"/>
    </source>
</evidence>
<keyword evidence="8" id="KW-0249">Electron transport</keyword>
<evidence type="ECO:0000256" key="4">
    <source>
        <dbReference type="ARBA" id="ARBA00022448"/>
    </source>
</evidence>
<evidence type="ECO:0000256" key="7">
    <source>
        <dbReference type="ARBA" id="ARBA00022792"/>
    </source>
</evidence>
<gene>
    <name evidence="14" type="ORF">NDN08_008174</name>
</gene>
<evidence type="ECO:0000256" key="9">
    <source>
        <dbReference type="ARBA" id="ARBA00022989"/>
    </source>
</evidence>
<organism evidence="14 15">
    <name type="scientific">Rhodosorus marinus</name>
    <dbReference type="NCBI Taxonomy" id="101924"/>
    <lineage>
        <taxon>Eukaryota</taxon>
        <taxon>Rhodophyta</taxon>
        <taxon>Stylonematophyceae</taxon>
        <taxon>Stylonematales</taxon>
        <taxon>Stylonemataceae</taxon>
        <taxon>Rhodosorus</taxon>
    </lineage>
</organism>
<feature type="region of interest" description="Disordered" evidence="12">
    <location>
        <begin position="52"/>
        <end position="98"/>
    </location>
</feature>
<keyword evidence="5" id="KW-0679">Respiratory chain</keyword>
<evidence type="ECO:0000256" key="5">
    <source>
        <dbReference type="ARBA" id="ARBA00022660"/>
    </source>
</evidence>
<evidence type="ECO:0000256" key="1">
    <source>
        <dbReference type="ARBA" id="ARBA00003195"/>
    </source>
</evidence>
<dbReference type="GO" id="GO:0005743">
    <property type="term" value="C:mitochondrial inner membrane"/>
    <property type="evidence" value="ECO:0007669"/>
    <property type="project" value="UniProtKB-SubCell"/>
</dbReference>
<dbReference type="AlphaFoldDB" id="A0AAV8V1B3"/>
<sequence>MFSKPLQSWKHHPELSHWKMIARIWPGMTYGIGAFLVFAAFDQARLAIYGPAYHGPPGGEHLHGKGKHGHGEHGEHGEHGDVHLDSGEHPENGQNGEH</sequence>
<feature type="transmembrane region" description="Helical" evidence="13">
    <location>
        <begin position="20"/>
        <end position="41"/>
    </location>
</feature>
<evidence type="ECO:0000256" key="8">
    <source>
        <dbReference type="ARBA" id="ARBA00022982"/>
    </source>
</evidence>
<keyword evidence="15" id="KW-1185">Reference proteome</keyword>
<evidence type="ECO:0000256" key="11">
    <source>
        <dbReference type="ARBA" id="ARBA00023136"/>
    </source>
</evidence>
<comment type="caution">
    <text evidence="14">The sequence shown here is derived from an EMBL/GenBank/DDBJ whole genome shotgun (WGS) entry which is preliminary data.</text>
</comment>
<keyword evidence="10" id="KW-0496">Mitochondrion</keyword>
<keyword evidence="4" id="KW-0813">Transport</keyword>
<evidence type="ECO:0000256" key="13">
    <source>
        <dbReference type="SAM" id="Phobius"/>
    </source>
</evidence>
<dbReference type="EMBL" id="JAMWBK010000002">
    <property type="protein sequence ID" value="KAJ8908079.1"/>
    <property type="molecule type" value="Genomic_DNA"/>
</dbReference>
<keyword evidence="11 13" id="KW-0472">Membrane</keyword>
<evidence type="ECO:0000256" key="12">
    <source>
        <dbReference type="SAM" id="MobiDB-lite"/>
    </source>
</evidence>
<keyword evidence="9 13" id="KW-1133">Transmembrane helix</keyword>
<accession>A0AAV8V1B3</accession>
<dbReference type="Pfam" id="PF08122">
    <property type="entry name" value="NDUF_B12"/>
    <property type="match status" value="1"/>
</dbReference>
<evidence type="ECO:0000256" key="6">
    <source>
        <dbReference type="ARBA" id="ARBA00022692"/>
    </source>
</evidence>
<evidence type="ECO:0000313" key="14">
    <source>
        <dbReference type="EMBL" id="KAJ8908079.1"/>
    </source>
</evidence>
<comment type="similarity">
    <text evidence="3">Belongs to the complex I NDUFB3 subunit family.</text>
</comment>
<evidence type="ECO:0000256" key="2">
    <source>
        <dbReference type="ARBA" id="ARBA00004298"/>
    </source>
</evidence>
<comment type="subcellular location">
    <subcellularLocation>
        <location evidence="2">Mitochondrion inner membrane</location>
        <topology evidence="2">Single-pass membrane protein</topology>
        <orientation evidence="2">Matrix side</orientation>
    </subcellularLocation>
</comment>
<evidence type="ECO:0000313" key="15">
    <source>
        <dbReference type="Proteomes" id="UP001157974"/>
    </source>
</evidence>
<name>A0AAV8V1B3_9RHOD</name>
<reference evidence="14 15" key="1">
    <citation type="journal article" date="2023" name="Nat. Commun.">
        <title>Origin of minicircular mitochondrial genomes in red algae.</title>
        <authorList>
            <person name="Lee Y."/>
            <person name="Cho C.H."/>
            <person name="Lee Y.M."/>
            <person name="Park S.I."/>
            <person name="Yang J.H."/>
            <person name="West J.A."/>
            <person name="Bhattacharya D."/>
            <person name="Yoon H.S."/>
        </authorList>
    </citation>
    <scope>NUCLEOTIDE SEQUENCE [LARGE SCALE GENOMIC DNA]</scope>
    <source>
        <strain evidence="14 15">CCMP1338</strain>
        <tissue evidence="14">Whole cell</tissue>
    </source>
</reference>
<dbReference type="Proteomes" id="UP001157974">
    <property type="component" value="Unassembled WGS sequence"/>
</dbReference>
<evidence type="ECO:0000256" key="3">
    <source>
        <dbReference type="ARBA" id="ARBA00005667"/>
    </source>
</evidence>
<proteinExistence type="inferred from homology"/>
<evidence type="ECO:0008006" key="16">
    <source>
        <dbReference type="Google" id="ProtNLM"/>
    </source>
</evidence>